<name>A0A9D4CFL9_DREPO</name>
<gene>
    <name evidence="1" type="ORF">DPMN_050170</name>
</gene>
<dbReference type="AlphaFoldDB" id="A0A9D4CFL9"/>
<dbReference type="EMBL" id="JAIWYP010000012">
    <property type="protein sequence ID" value="KAH3724354.1"/>
    <property type="molecule type" value="Genomic_DNA"/>
</dbReference>
<organism evidence="1 2">
    <name type="scientific">Dreissena polymorpha</name>
    <name type="common">Zebra mussel</name>
    <name type="synonym">Mytilus polymorpha</name>
    <dbReference type="NCBI Taxonomy" id="45954"/>
    <lineage>
        <taxon>Eukaryota</taxon>
        <taxon>Metazoa</taxon>
        <taxon>Spiralia</taxon>
        <taxon>Lophotrochozoa</taxon>
        <taxon>Mollusca</taxon>
        <taxon>Bivalvia</taxon>
        <taxon>Autobranchia</taxon>
        <taxon>Heteroconchia</taxon>
        <taxon>Euheterodonta</taxon>
        <taxon>Imparidentia</taxon>
        <taxon>Neoheterodontei</taxon>
        <taxon>Myida</taxon>
        <taxon>Dreissenoidea</taxon>
        <taxon>Dreissenidae</taxon>
        <taxon>Dreissena</taxon>
    </lineage>
</organism>
<sequence length="53" mass="6294">MERSIYQLHSSVLAKKPWRRCRGTRHSESYSDGFDENNVREADKNKGGLRWIQ</sequence>
<reference evidence="1" key="1">
    <citation type="journal article" date="2019" name="bioRxiv">
        <title>The Genome of the Zebra Mussel, Dreissena polymorpha: A Resource for Invasive Species Research.</title>
        <authorList>
            <person name="McCartney M.A."/>
            <person name="Auch B."/>
            <person name="Kono T."/>
            <person name="Mallez S."/>
            <person name="Zhang Y."/>
            <person name="Obille A."/>
            <person name="Becker A."/>
            <person name="Abrahante J.E."/>
            <person name="Garbe J."/>
            <person name="Badalamenti J.P."/>
            <person name="Herman A."/>
            <person name="Mangelson H."/>
            <person name="Liachko I."/>
            <person name="Sullivan S."/>
            <person name="Sone E.D."/>
            <person name="Koren S."/>
            <person name="Silverstein K.A.T."/>
            <person name="Beckman K.B."/>
            <person name="Gohl D.M."/>
        </authorList>
    </citation>
    <scope>NUCLEOTIDE SEQUENCE</scope>
    <source>
        <strain evidence="1">Duluth1</strain>
        <tissue evidence="1">Whole animal</tissue>
    </source>
</reference>
<dbReference type="Proteomes" id="UP000828390">
    <property type="component" value="Unassembled WGS sequence"/>
</dbReference>
<accession>A0A9D4CFL9</accession>
<evidence type="ECO:0000313" key="1">
    <source>
        <dbReference type="EMBL" id="KAH3724354.1"/>
    </source>
</evidence>
<comment type="caution">
    <text evidence="1">The sequence shown here is derived from an EMBL/GenBank/DDBJ whole genome shotgun (WGS) entry which is preliminary data.</text>
</comment>
<protein>
    <submittedName>
        <fullName evidence="1">Uncharacterized protein</fullName>
    </submittedName>
</protein>
<reference evidence="1" key="2">
    <citation type="submission" date="2020-11" db="EMBL/GenBank/DDBJ databases">
        <authorList>
            <person name="McCartney M.A."/>
            <person name="Auch B."/>
            <person name="Kono T."/>
            <person name="Mallez S."/>
            <person name="Becker A."/>
            <person name="Gohl D.M."/>
            <person name="Silverstein K.A.T."/>
            <person name="Koren S."/>
            <person name="Bechman K.B."/>
            <person name="Herman A."/>
            <person name="Abrahante J.E."/>
            <person name="Garbe J."/>
        </authorList>
    </citation>
    <scope>NUCLEOTIDE SEQUENCE</scope>
    <source>
        <strain evidence="1">Duluth1</strain>
        <tissue evidence="1">Whole animal</tissue>
    </source>
</reference>
<keyword evidence="2" id="KW-1185">Reference proteome</keyword>
<evidence type="ECO:0000313" key="2">
    <source>
        <dbReference type="Proteomes" id="UP000828390"/>
    </source>
</evidence>
<proteinExistence type="predicted"/>